<dbReference type="AlphaFoldDB" id="A0A0U4B9Q9"/>
<dbReference type="STRING" id="2041.AERYTH_08145"/>
<dbReference type="CDD" id="cd03586">
    <property type="entry name" value="PolY_Pol_IV_kappa"/>
    <property type="match status" value="1"/>
</dbReference>
<keyword evidence="9 17" id="KW-0479">Metal-binding</keyword>
<evidence type="ECO:0000256" key="18">
    <source>
        <dbReference type="SAM" id="MobiDB-lite"/>
    </source>
</evidence>
<dbReference type="Gene3D" id="3.40.1170.60">
    <property type="match status" value="1"/>
</dbReference>
<evidence type="ECO:0000256" key="2">
    <source>
        <dbReference type="ARBA" id="ARBA00010945"/>
    </source>
</evidence>
<feature type="binding site" evidence="17">
    <location>
        <position position="11"/>
    </location>
    <ligand>
        <name>Mg(2+)</name>
        <dbReference type="ChEBI" id="CHEBI:18420"/>
    </ligand>
</feature>
<dbReference type="NCBIfam" id="NF002677">
    <property type="entry name" value="PRK02406.1"/>
    <property type="match status" value="1"/>
</dbReference>
<dbReference type="InterPro" id="IPR001126">
    <property type="entry name" value="UmuC"/>
</dbReference>
<comment type="subunit">
    <text evidence="3 17">Monomer.</text>
</comment>
<dbReference type="PANTHER" id="PTHR11076">
    <property type="entry name" value="DNA REPAIR POLYMERASE UMUC / TRANSFERASE FAMILY MEMBER"/>
    <property type="match status" value="1"/>
</dbReference>
<keyword evidence="6 17" id="KW-0808">Transferase</keyword>
<dbReference type="SUPFAM" id="SSF56672">
    <property type="entry name" value="DNA/RNA polymerases"/>
    <property type="match status" value="1"/>
</dbReference>
<dbReference type="InterPro" id="IPR036775">
    <property type="entry name" value="DNA_pol_Y-fam_lit_finger_sf"/>
</dbReference>
<dbReference type="FunFam" id="3.30.1490.100:FF:000004">
    <property type="entry name" value="DNA polymerase IV"/>
    <property type="match status" value="1"/>
</dbReference>
<dbReference type="FunFam" id="3.40.1170.60:FF:000001">
    <property type="entry name" value="DNA polymerase IV"/>
    <property type="match status" value="1"/>
</dbReference>
<evidence type="ECO:0000256" key="5">
    <source>
        <dbReference type="ARBA" id="ARBA00022490"/>
    </source>
</evidence>
<evidence type="ECO:0000256" key="11">
    <source>
        <dbReference type="ARBA" id="ARBA00022842"/>
    </source>
</evidence>
<dbReference type="PANTHER" id="PTHR11076:SF33">
    <property type="entry name" value="DNA POLYMERASE KAPPA"/>
    <property type="match status" value="1"/>
</dbReference>
<dbReference type="InterPro" id="IPR043502">
    <property type="entry name" value="DNA/RNA_pol_sf"/>
</dbReference>
<keyword evidence="7 17" id="KW-0548">Nucleotidyltransferase</keyword>
<comment type="function">
    <text evidence="15 17">Poorly processive, error-prone DNA polymerase involved in untargeted mutagenesis. Copies undamaged DNA at stalled replication forks, which arise in vivo from mismatched or misaligned primer ends. These misaligned primers can be extended by PolIV. Exhibits no 3'-5' exonuclease (proofreading) activity. May be involved in translesional synthesis, in conjunction with the beta clamp from PolIII.</text>
</comment>
<evidence type="ECO:0000256" key="15">
    <source>
        <dbReference type="ARBA" id="ARBA00025589"/>
    </source>
</evidence>
<evidence type="ECO:0000256" key="12">
    <source>
        <dbReference type="ARBA" id="ARBA00022932"/>
    </source>
</evidence>
<dbReference type="GO" id="GO:0009432">
    <property type="term" value="P:SOS response"/>
    <property type="evidence" value="ECO:0007669"/>
    <property type="project" value="TreeGrafter"/>
</dbReference>
<comment type="catalytic activity">
    <reaction evidence="16 17">
        <text>DNA(n) + a 2'-deoxyribonucleoside 5'-triphosphate = DNA(n+1) + diphosphate</text>
        <dbReference type="Rhea" id="RHEA:22508"/>
        <dbReference type="Rhea" id="RHEA-COMP:17339"/>
        <dbReference type="Rhea" id="RHEA-COMP:17340"/>
        <dbReference type="ChEBI" id="CHEBI:33019"/>
        <dbReference type="ChEBI" id="CHEBI:61560"/>
        <dbReference type="ChEBI" id="CHEBI:173112"/>
        <dbReference type="EC" id="2.7.7.7"/>
    </reaction>
</comment>
<keyword evidence="21" id="KW-1185">Reference proteome</keyword>
<evidence type="ECO:0000256" key="14">
    <source>
        <dbReference type="ARBA" id="ARBA00023204"/>
    </source>
</evidence>
<feature type="binding site" evidence="17">
    <location>
        <position position="105"/>
    </location>
    <ligand>
        <name>Mg(2+)</name>
        <dbReference type="ChEBI" id="CHEBI:18420"/>
    </ligand>
</feature>
<evidence type="ECO:0000259" key="19">
    <source>
        <dbReference type="PROSITE" id="PS50173"/>
    </source>
</evidence>
<dbReference type="EMBL" id="CP011502">
    <property type="protein sequence ID" value="ALX04665.1"/>
    <property type="molecule type" value="Genomic_DNA"/>
</dbReference>
<evidence type="ECO:0000256" key="16">
    <source>
        <dbReference type="ARBA" id="ARBA00049244"/>
    </source>
</evidence>
<dbReference type="GO" id="GO:0006261">
    <property type="term" value="P:DNA-templated DNA replication"/>
    <property type="evidence" value="ECO:0007669"/>
    <property type="project" value="UniProtKB-UniRule"/>
</dbReference>
<protein>
    <recommendedName>
        <fullName evidence="17">DNA polymerase IV</fullName>
        <shortName evidence="17">Pol IV</shortName>
        <ecNumber evidence="17">2.7.7.7</ecNumber>
    </recommendedName>
</protein>
<dbReference type="Proteomes" id="UP000067689">
    <property type="component" value="Chromosome"/>
</dbReference>
<keyword evidence="4 17" id="KW-0515">Mutator protein</keyword>
<evidence type="ECO:0000256" key="4">
    <source>
        <dbReference type="ARBA" id="ARBA00022457"/>
    </source>
</evidence>
<evidence type="ECO:0000256" key="3">
    <source>
        <dbReference type="ARBA" id="ARBA00011245"/>
    </source>
</evidence>
<reference evidence="20 21" key="1">
    <citation type="journal article" date="1991" name="Int. J. Syst. Bacteriol.">
        <title>Description of the erythromycin-producing bacterium Arthrobacter sp. strain NRRL B-3381 as Aeromicrobium erythreum gen. nov., sp. nov.</title>
        <authorList>
            <person name="Miller E.S."/>
            <person name="Woese C.R."/>
            <person name="Brenner S."/>
        </authorList>
    </citation>
    <scope>NUCLEOTIDE SEQUENCE [LARGE SCALE GENOMIC DNA]</scope>
    <source>
        <strain evidence="20 21">AR18</strain>
    </source>
</reference>
<dbReference type="InterPro" id="IPR022880">
    <property type="entry name" value="DNApol_IV"/>
</dbReference>
<keyword evidence="8 17" id="KW-0235">DNA replication</keyword>
<dbReference type="PATRIC" id="fig|2041.4.peg.1708"/>
<comment type="similarity">
    <text evidence="2 17">Belongs to the DNA polymerase type-Y family.</text>
</comment>
<keyword evidence="5 17" id="KW-0963">Cytoplasm</keyword>
<dbReference type="NCBIfam" id="NF002882">
    <property type="entry name" value="PRK03348.1"/>
    <property type="match status" value="1"/>
</dbReference>
<dbReference type="GO" id="GO:0006281">
    <property type="term" value="P:DNA repair"/>
    <property type="evidence" value="ECO:0007669"/>
    <property type="project" value="UniProtKB-UniRule"/>
</dbReference>
<organism evidence="20 21">
    <name type="scientific">Aeromicrobium erythreum</name>
    <dbReference type="NCBI Taxonomy" id="2041"/>
    <lineage>
        <taxon>Bacteria</taxon>
        <taxon>Bacillati</taxon>
        <taxon>Actinomycetota</taxon>
        <taxon>Actinomycetes</taxon>
        <taxon>Propionibacteriales</taxon>
        <taxon>Nocardioidaceae</taxon>
        <taxon>Aeromicrobium</taxon>
    </lineage>
</organism>
<dbReference type="Gene3D" id="3.30.70.270">
    <property type="match status" value="1"/>
</dbReference>
<dbReference type="PROSITE" id="PS50173">
    <property type="entry name" value="UMUC"/>
    <property type="match status" value="1"/>
</dbReference>
<evidence type="ECO:0000256" key="1">
    <source>
        <dbReference type="ARBA" id="ARBA00004496"/>
    </source>
</evidence>
<evidence type="ECO:0000256" key="7">
    <source>
        <dbReference type="ARBA" id="ARBA00022695"/>
    </source>
</evidence>
<dbReference type="RefSeq" id="WP_067861493.1">
    <property type="nucleotide sequence ID" value="NZ_CP011502.1"/>
</dbReference>
<feature type="domain" description="UmuC" evidence="19">
    <location>
        <begin position="7"/>
        <end position="191"/>
    </location>
</feature>
<dbReference type="OrthoDB" id="9808813at2"/>
<comment type="subcellular location">
    <subcellularLocation>
        <location evidence="1 17">Cytoplasm</location>
    </subcellularLocation>
</comment>
<keyword evidence="11 17" id="KW-0460">Magnesium</keyword>
<evidence type="ECO:0000256" key="17">
    <source>
        <dbReference type="HAMAP-Rule" id="MF_01113"/>
    </source>
</evidence>
<feature type="site" description="Substrate discrimination" evidence="17">
    <location>
        <position position="16"/>
    </location>
</feature>
<gene>
    <name evidence="17" type="primary">dinB</name>
    <name evidence="20" type="ORF">AERYTH_08145</name>
</gene>
<keyword evidence="12 17" id="KW-0239">DNA-directed DNA polymerase</keyword>
<dbReference type="InterPro" id="IPR050116">
    <property type="entry name" value="DNA_polymerase-Y"/>
</dbReference>
<dbReference type="Gene3D" id="3.30.1490.100">
    <property type="entry name" value="DNA polymerase, Y-family, little finger domain"/>
    <property type="match status" value="1"/>
</dbReference>
<accession>A0A0U4B9Q9</accession>
<keyword evidence="14 17" id="KW-0234">DNA repair</keyword>
<evidence type="ECO:0000256" key="9">
    <source>
        <dbReference type="ARBA" id="ARBA00022723"/>
    </source>
</evidence>
<dbReference type="Pfam" id="PF14520">
    <property type="entry name" value="HHH_5"/>
    <property type="match status" value="1"/>
</dbReference>
<evidence type="ECO:0000256" key="13">
    <source>
        <dbReference type="ARBA" id="ARBA00023125"/>
    </source>
</evidence>
<evidence type="ECO:0000313" key="21">
    <source>
        <dbReference type="Proteomes" id="UP000067689"/>
    </source>
</evidence>
<dbReference type="SUPFAM" id="SSF100879">
    <property type="entry name" value="Lesion bypass DNA polymerase (Y-family), little finger domain"/>
    <property type="match status" value="1"/>
</dbReference>
<evidence type="ECO:0000256" key="6">
    <source>
        <dbReference type="ARBA" id="ARBA00022679"/>
    </source>
</evidence>
<dbReference type="KEGG" id="aer:AERYTH_08145"/>
<dbReference type="GO" id="GO:0003887">
    <property type="term" value="F:DNA-directed DNA polymerase activity"/>
    <property type="evidence" value="ECO:0007669"/>
    <property type="project" value="UniProtKB-UniRule"/>
</dbReference>
<dbReference type="EC" id="2.7.7.7" evidence="17"/>
<sequence length="473" mass="50372">MRSTASVLHLDLDAFFASVEQRDKPSLRGRPVIVGGIGQRGVVSTCSYEARVHGVRSAMRMAEARARCPHAAFLSGRFDAYREASTLVMRRLREESPLVEPLSLDEAYVDLAAGADDDLSPDAVLERVETLRRDITEITEGLTASVGVASSKLMAKIASELRKPDGVFVVAPGTELALLEPMQVRAIPGVGPATAERLRRIGVGTVGELRERDEDELVRLLGSASGRSLARLARADDDRPVVAEREAKSISVEDTFPDDVTDRARLEGVVDTMARRVGGRLRSAGLSGRTVTLKIRYHDFETHTRSTTLAGPTDSPTLLAASAQGLLAATDLSGGLRLVGVGVSGLADWVQDDLFAEPEPDPDTQTADEPSAGPEPDATPALRSPDPSPAWSPGADVHHRDHGDGWVWGAGLGRVTVRFETRLTGPGPVHTFAADDDALTPGHTGPTRPRRPDELAAPIAAERSSDEGLGAGR</sequence>
<keyword evidence="13 17" id="KW-0238">DNA-binding</keyword>
<keyword evidence="10 17" id="KW-0227">DNA damage</keyword>
<dbReference type="GO" id="GO:0003684">
    <property type="term" value="F:damaged DNA binding"/>
    <property type="evidence" value="ECO:0007669"/>
    <property type="project" value="InterPro"/>
</dbReference>
<dbReference type="GO" id="GO:0000287">
    <property type="term" value="F:magnesium ion binding"/>
    <property type="evidence" value="ECO:0007669"/>
    <property type="project" value="UniProtKB-UniRule"/>
</dbReference>
<dbReference type="HAMAP" id="MF_01113">
    <property type="entry name" value="DNApol_IV"/>
    <property type="match status" value="1"/>
</dbReference>
<name>A0A0U4B9Q9_9ACTN</name>
<dbReference type="GO" id="GO:0042276">
    <property type="term" value="P:error-prone translesion synthesis"/>
    <property type="evidence" value="ECO:0007669"/>
    <property type="project" value="TreeGrafter"/>
</dbReference>
<dbReference type="InterPro" id="IPR043128">
    <property type="entry name" value="Rev_trsase/Diguanyl_cyclase"/>
</dbReference>
<proteinExistence type="inferred from homology"/>
<feature type="region of interest" description="Disordered" evidence="18">
    <location>
        <begin position="355"/>
        <end position="398"/>
    </location>
</feature>
<evidence type="ECO:0000256" key="10">
    <source>
        <dbReference type="ARBA" id="ARBA00022763"/>
    </source>
</evidence>
<feature type="region of interest" description="Disordered" evidence="18">
    <location>
        <begin position="424"/>
        <end position="473"/>
    </location>
</feature>
<dbReference type="InterPro" id="IPR017961">
    <property type="entry name" value="DNA_pol_Y-fam_little_finger"/>
</dbReference>
<dbReference type="Pfam" id="PF00817">
    <property type="entry name" value="IMS"/>
    <property type="match status" value="1"/>
</dbReference>
<dbReference type="Pfam" id="PF11799">
    <property type="entry name" value="IMS_C"/>
    <property type="match status" value="1"/>
</dbReference>
<dbReference type="Gene3D" id="1.10.150.20">
    <property type="entry name" value="5' to 3' exonuclease, C-terminal subdomain"/>
    <property type="match status" value="1"/>
</dbReference>
<feature type="active site" evidence="17">
    <location>
        <position position="106"/>
    </location>
</feature>
<evidence type="ECO:0000313" key="20">
    <source>
        <dbReference type="EMBL" id="ALX04665.1"/>
    </source>
</evidence>
<evidence type="ECO:0000256" key="8">
    <source>
        <dbReference type="ARBA" id="ARBA00022705"/>
    </source>
</evidence>
<comment type="cofactor">
    <cofactor evidence="17">
        <name>Mg(2+)</name>
        <dbReference type="ChEBI" id="CHEBI:18420"/>
    </cofactor>
    <text evidence="17">Binds 2 magnesium ions per subunit.</text>
</comment>
<dbReference type="GO" id="GO:0005829">
    <property type="term" value="C:cytosol"/>
    <property type="evidence" value="ECO:0007669"/>
    <property type="project" value="TreeGrafter"/>
</dbReference>